<evidence type="ECO:0000313" key="3">
    <source>
        <dbReference type="Proteomes" id="UP000552709"/>
    </source>
</evidence>
<comment type="caution">
    <text evidence="2">The sequence shown here is derived from an EMBL/GenBank/DDBJ whole genome shotgun (WGS) entry which is preliminary data.</text>
</comment>
<sequence>MLGVLLAVLVLYLVSARTASSVARLLRNLSGTTAGIAHGEIEEPLPPHAITEVAVLAANLDTMARALISRERERDASLADLSDSEARHRALIAGVPDILLTVNAGGEIRSFKPPVEAGNQA</sequence>
<dbReference type="SMART" id="SM00304">
    <property type="entry name" value="HAMP"/>
    <property type="match status" value="1"/>
</dbReference>
<reference evidence="2 3" key="1">
    <citation type="submission" date="2020-08" db="EMBL/GenBank/DDBJ databases">
        <title>Genomic Encyclopedia of Type Strains, Phase IV (KMG-IV): sequencing the most valuable type-strain genomes for metagenomic binning, comparative biology and taxonomic classification.</title>
        <authorList>
            <person name="Goeker M."/>
        </authorList>
    </citation>
    <scope>NUCLEOTIDE SEQUENCE [LARGE SCALE GENOMIC DNA]</scope>
    <source>
        <strain evidence="2 3">DSM 27939</strain>
    </source>
</reference>
<evidence type="ECO:0000259" key="1">
    <source>
        <dbReference type="PROSITE" id="PS50885"/>
    </source>
</evidence>
<protein>
    <submittedName>
        <fullName evidence="2">PAS domain-containing protein</fullName>
    </submittedName>
</protein>
<feature type="domain" description="HAMP" evidence="1">
    <location>
        <begin position="20"/>
        <end position="72"/>
    </location>
</feature>
<keyword evidence="3" id="KW-1185">Reference proteome</keyword>
<evidence type="ECO:0000313" key="2">
    <source>
        <dbReference type="EMBL" id="MBB5365247.1"/>
    </source>
</evidence>
<proteinExistence type="predicted"/>
<dbReference type="InterPro" id="IPR003660">
    <property type="entry name" value="HAMP_dom"/>
</dbReference>
<dbReference type="Proteomes" id="UP000552709">
    <property type="component" value="Unassembled WGS sequence"/>
</dbReference>
<gene>
    <name evidence="2" type="ORF">HNQ08_004368</name>
</gene>
<dbReference type="CDD" id="cd06225">
    <property type="entry name" value="HAMP"/>
    <property type="match status" value="1"/>
</dbReference>
<dbReference type="EMBL" id="JACHFL010000016">
    <property type="protein sequence ID" value="MBB5365247.1"/>
    <property type="molecule type" value="Genomic_DNA"/>
</dbReference>
<dbReference type="GO" id="GO:0007165">
    <property type="term" value="P:signal transduction"/>
    <property type="evidence" value="ECO:0007669"/>
    <property type="project" value="InterPro"/>
</dbReference>
<accession>A0A7W8JXV8</accession>
<dbReference type="GO" id="GO:0016020">
    <property type="term" value="C:membrane"/>
    <property type="evidence" value="ECO:0007669"/>
    <property type="project" value="InterPro"/>
</dbReference>
<dbReference type="AlphaFoldDB" id="A0A7W8JXV8"/>
<dbReference type="PROSITE" id="PS50885">
    <property type="entry name" value="HAMP"/>
    <property type="match status" value="1"/>
</dbReference>
<name>A0A7W8JXV8_9DEIO</name>
<organism evidence="2 3">
    <name type="scientific">Deinococcus humi</name>
    <dbReference type="NCBI Taxonomy" id="662880"/>
    <lineage>
        <taxon>Bacteria</taxon>
        <taxon>Thermotogati</taxon>
        <taxon>Deinococcota</taxon>
        <taxon>Deinococci</taxon>
        <taxon>Deinococcales</taxon>
        <taxon>Deinococcaceae</taxon>
        <taxon>Deinococcus</taxon>
    </lineage>
</organism>
<dbReference type="Gene3D" id="6.10.340.10">
    <property type="match status" value="1"/>
</dbReference>
<dbReference type="RefSeq" id="WP_184136592.1">
    <property type="nucleotide sequence ID" value="NZ_JACHFL010000016.1"/>
</dbReference>